<gene>
    <name evidence="1" type="ORF">GGQ96_002155</name>
</gene>
<proteinExistence type="predicted"/>
<accession>A0A7W7EYF7</accession>
<dbReference type="Proteomes" id="UP000574769">
    <property type="component" value="Unassembled WGS sequence"/>
</dbReference>
<name>A0A7W7EYF7_9SPHN</name>
<comment type="caution">
    <text evidence="1">The sequence shown here is derived from an EMBL/GenBank/DDBJ whole genome shotgun (WGS) entry which is preliminary data.</text>
</comment>
<organism evidence="1 2">
    <name type="scientific">Sphingomonas abaci</name>
    <dbReference type="NCBI Taxonomy" id="237611"/>
    <lineage>
        <taxon>Bacteria</taxon>
        <taxon>Pseudomonadati</taxon>
        <taxon>Pseudomonadota</taxon>
        <taxon>Alphaproteobacteria</taxon>
        <taxon>Sphingomonadales</taxon>
        <taxon>Sphingomonadaceae</taxon>
        <taxon>Sphingomonas</taxon>
    </lineage>
</organism>
<dbReference type="GO" id="GO:0003677">
    <property type="term" value="F:DNA binding"/>
    <property type="evidence" value="ECO:0007669"/>
    <property type="project" value="InterPro"/>
</dbReference>
<keyword evidence="2" id="KW-1185">Reference proteome</keyword>
<dbReference type="AlphaFoldDB" id="A0A7W7EYF7"/>
<reference evidence="1 2" key="1">
    <citation type="submission" date="2020-08" db="EMBL/GenBank/DDBJ databases">
        <title>Genomic Encyclopedia of Type Strains, Phase IV (KMG-IV): sequencing the most valuable type-strain genomes for metagenomic binning, comparative biology and taxonomic classification.</title>
        <authorList>
            <person name="Goeker M."/>
        </authorList>
    </citation>
    <scope>NUCLEOTIDE SEQUENCE [LARGE SCALE GENOMIC DNA]</scope>
    <source>
        <strain evidence="1 2">DSM 15867</strain>
    </source>
</reference>
<protein>
    <recommendedName>
        <fullName evidence="3">Terminase</fullName>
    </recommendedName>
</protein>
<evidence type="ECO:0000313" key="1">
    <source>
        <dbReference type="EMBL" id="MBB4618019.1"/>
    </source>
</evidence>
<dbReference type="Pfam" id="PF05944">
    <property type="entry name" value="Phage_term_smal"/>
    <property type="match status" value="1"/>
</dbReference>
<sequence length="268" mass="28721">MSLVRKHRDRIAATKLAQQALDSGSMGGFAPQAAIVVAAATTNPAAAQIQLRLTHDLRRLKDIQSIQGKIAAKREMLPEYRAWCDGLLAAARDANAGVAEEVLPTIMVWCIDTGDWPRALELARYVLRYDVPLPGRYVRAAPSLIAEEIATAALKIQTAGEAFPIDVLEEVELLVAEIDMHDEIRAKLMKAIGTEYARGADAATGPEILRQQMAGLAALRKAQDLHDRAGCRQAIQRLEKALAASAALVATSKPATTESPTDTGAPSA</sequence>
<dbReference type="InterPro" id="IPR010270">
    <property type="entry name" value="Phage_P2_GpM"/>
</dbReference>
<dbReference type="EMBL" id="JACHNY010000004">
    <property type="protein sequence ID" value="MBB4618019.1"/>
    <property type="molecule type" value="Genomic_DNA"/>
</dbReference>
<evidence type="ECO:0008006" key="3">
    <source>
        <dbReference type="Google" id="ProtNLM"/>
    </source>
</evidence>
<evidence type="ECO:0000313" key="2">
    <source>
        <dbReference type="Proteomes" id="UP000574769"/>
    </source>
</evidence>
<dbReference type="GO" id="GO:0004519">
    <property type="term" value="F:endonuclease activity"/>
    <property type="evidence" value="ECO:0007669"/>
    <property type="project" value="InterPro"/>
</dbReference>
<dbReference type="RefSeq" id="WP_184114438.1">
    <property type="nucleotide sequence ID" value="NZ_JACHNY010000004.1"/>
</dbReference>